<reference evidence="3" key="1">
    <citation type="journal article" date="2023" name="Mol. Phylogenet. Evol.">
        <title>Genome-scale phylogeny and comparative genomics of the fungal order Sordariales.</title>
        <authorList>
            <person name="Hensen N."/>
            <person name="Bonometti L."/>
            <person name="Westerberg I."/>
            <person name="Brannstrom I.O."/>
            <person name="Guillou S."/>
            <person name="Cros-Aarteil S."/>
            <person name="Calhoun S."/>
            <person name="Haridas S."/>
            <person name="Kuo A."/>
            <person name="Mondo S."/>
            <person name="Pangilinan J."/>
            <person name="Riley R."/>
            <person name="LaButti K."/>
            <person name="Andreopoulos B."/>
            <person name="Lipzen A."/>
            <person name="Chen C."/>
            <person name="Yan M."/>
            <person name="Daum C."/>
            <person name="Ng V."/>
            <person name="Clum A."/>
            <person name="Steindorff A."/>
            <person name="Ohm R.A."/>
            <person name="Martin F."/>
            <person name="Silar P."/>
            <person name="Natvig D.O."/>
            <person name="Lalanne C."/>
            <person name="Gautier V."/>
            <person name="Ament-Velasquez S.L."/>
            <person name="Kruys A."/>
            <person name="Hutchinson M.I."/>
            <person name="Powell A.J."/>
            <person name="Barry K."/>
            <person name="Miller A.N."/>
            <person name="Grigoriev I.V."/>
            <person name="Debuchy R."/>
            <person name="Gladieux P."/>
            <person name="Hiltunen Thoren M."/>
            <person name="Johannesson H."/>
        </authorList>
    </citation>
    <scope>NUCLEOTIDE SEQUENCE</scope>
    <source>
        <strain evidence="3">CBS 990.96</strain>
    </source>
</reference>
<dbReference type="AlphaFoldDB" id="A0AAN7BT72"/>
<evidence type="ECO:0000313" key="3">
    <source>
        <dbReference type="EMBL" id="KAK4228608.1"/>
    </source>
</evidence>
<reference evidence="3" key="2">
    <citation type="submission" date="2023-05" db="EMBL/GenBank/DDBJ databases">
        <authorList>
            <consortium name="Lawrence Berkeley National Laboratory"/>
            <person name="Steindorff A."/>
            <person name="Hensen N."/>
            <person name="Bonometti L."/>
            <person name="Westerberg I."/>
            <person name="Brannstrom I.O."/>
            <person name="Guillou S."/>
            <person name="Cros-Aarteil S."/>
            <person name="Calhoun S."/>
            <person name="Haridas S."/>
            <person name="Kuo A."/>
            <person name="Mondo S."/>
            <person name="Pangilinan J."/>
            <person name="Riley R."/>
            <person name="Labutti K."/>
            <person name="Andreopoulos B."/>
            <person name="Lipzen A."/>
            <person name="Chen C."/>
            <person name="Yanf M."/>
            <person name="Daum C."/>
            <person name="Ng V."/>
            <person name="Clum A."/>
            <person name="Ohm R."/>
            <person name="Martin F."/>
            <person name="Silar P."/>
            <person name="Natvig D."/>
            <person name="Lalanne C."/>
            <person name="Gautier V."/>
            <person name="Ament-Velasquez S.L."/>
            <person name="Kruys A."/>
            <person name="Hutchinson M.I."/>
            <person name="Powell A.J."/>
            <person name="Barry K."/>
            <person name="Miller A.N."/>
            <person name="Grigoriev I.V."/>
            <person name="Debuchy R."/>
            <person name="Gladieux P."/>
            <person name="Thoren M.H."/>
            <person name="Johannesson H."/>
        </authorList>
    </citation>
    <scope>NUCLEOTIDE SEQUENCE</scope>
    <source>
        <strain evidence="3">CBS 990.96</strain>
    </source>
</reference>
<protein>
    <submittedName>
        <fullName evidence="3">Uncharacterized protein</fullName>
    </submittedName>
</protein>
<feature type="region of interest" description="Disordered" evidence="1">
    <location>
        <begin position="131"/>
        <end position="178"/>
    </location>
</feature>
<feature type="signal peptide" evidence="2">
    <location>
        <begin position="1"/>
        <end position="19"/>
    </location>
</feature>
<name>A0AAN7BT72_9PEZI</name>
<feature type="region of interest" description="Disordered" evidence="1">
    <location>
        <begin position="67"/>
        <end position="104"/>
    </location>
</feature>
<comment type="caution">
    <text evidence="3">The sequence shown here is derived from an EMBL/GenBank/DDBJ whole genome shotgun (WGS) entry which is preliminary data.</text>
</comment>
<accession>A0AAN7BT72</accession>
<keyword evidence="2" id="KW-0732">Signal</keyword>
<dbReference type="EMBL" id="MU865317">
    <property type="protein sequence ID" value="KAK4228608.1"/>
    <property type="molecule type" value="Genomic_DNA"/>
</dbReference>
<evidence type="ECO:0000256" key="2">
    <source>
        <dbReference type="SAM" id="SignalP"/>
    </source>
</evidence>
<proteinExistence type="predicted"/>
<keyword evidence="4" id="KW-1185">Reference proteome</keyword>
<evidence type="ECO:0000313" key="4">
    <source>
        <dbReference type="Proteomes" id="UP001301958"/>
    </source>
</evidence>
<organism evidence="3 4">
    <name type="scientific">Podospora fimiseda</name>
    <dbReference type="NCBI Taxonomy" id="252190"/>
    <lineage>
        <taxon>Eukaryota</taxon>
        <taxon>Fungi</taxon>
        <taxon>Dikarya</taxon>
        <taxon>Ascomycota</taxon>
        <taxon>Pezizomycotina</taxon>
        <taxon>Sordariomycetes</taxon>
        <taxon>Sordariomycetidae</taxon>
        <taxon>Sordariales</taxon>
        <taxon>Podosporaceae</taxon>
        <taxon>Podospora</taxon>
    </lineage>
</organism>
<evidence type="ECO:0000256" key="1">
    <source>
        <dbReference type="SAM" id="MobiDB-lite"/>
    </source>
</evidence>
<gene>
    <name evidence="3" type="ORF">QBC38DRAFT_151687</name>
</gene>
<sequence length="178" mass="17954">MHPSFITFLSLLFTLSTSALPLNINLGAYSPALVVGDGEISFAEGGEGVTGIIDSLEGAAVSGAAKHAARQVSESEEEAAPILNDPTASLPFPGETPSRSQLPPRDLSGFDRALTYAEAALTKGPAIQLGTGGEGGSGVGIIVDNNAGTGGVTSGETSPKKEDPERGIVIVAPGPERE</sequence>
<feature type="chain" id="PRO_5042830460" evidence="2">
    <location>
        <begin position="20"/>
        <end position="178"/>
    </location>
</feature>
<dbReference type="Proteomes" id="UP001301958">
    <property type="component" value="Unassembled WGS sequence"/>
</dbReference>